<reference evidence="11 12" key="1">
    <citation type="submission" date="2019-02" db="EMBL/GenBank/DDBJ databases">
        <authorList>
            <person name="Manzano-Marin A."/>
            <person name="Manzano-Marin A."/>
        </authorList>
    </citation>
    <scope>NUCLEOTIDE SEQUENCE [LARGE SCALE GENOMIC DNA]</scope>
    <source>
        <strain evidence="11 12">ErCicurtihirsuta</strain>
    </source>
</reference>
<dbReference type="NCBIfam" id="TIGR02212">
    <property type="entry name" value="lolCE"/>
    <property type="match status" value="1"/>
</dbReference>
<evidence type="ECO:0000259" key="10">
    <source>
        <dbReference type="Pfam" id="PF12704"/>
    </source>
</evidence>
<feature type="domain" description="ABC3 transporter permease C-terminal" evidence="9">
    <location>
        <begin position="274"/>
        <end position="405"/>
    </location>
</feature>
<feature type="domain" description="MacB-like periplasmic core" evidence="10">
    <location>
        <begin position="29"/>
        <end position="236"/>
    </location>
</feature>
<evidence type="ECO:0000313" key="12">
    <source>
        <dbReference type="Proteomes" id="UP000294364"/>
    </source>
</evidence>
<organism evidence="11 12">
    <name type="scientific">Candidatus Erwinia haradaeae</name>
    <dbReference type="NCBI Taxonomy" id="1922217"/>
    <lineage>
        <taxon>Bacteria</taxon>
        <taxon>Pseudomonadati</taxon>
        <taxon>Pseudomonadota</taxon>
        <taxon>Gammaproteobacteria</taxon>
        <taxon>Enterobacterales</taxon>
        <taxon>Erwiniaceae</taxon>
        <taxon>Erwinia</taxon>
    </lineage>
</organism>
<dbReference type="PANTHER" id="PTHR30489:SF0">
    <property type="entry name" value="LIPOPROTEIN-RELEASING SYSTEM TRANSMEMBRANE PROTEIN LOLE"/>
    <property type="match status" value="1"/>
</dbReference>
<comment type="subcellular location">
    <subcellularLocation>
        <location evidence="1">Cell membrane</location>
        <topology evidence="1">Multi-pass membrane protein</topology>
    </subcellularLocation>
</comment>
<evidence type="ECO:0000259" key="9">
    <source>
        <dbReference type="Pfam" id="PF02687"/>
    </source>
</evidence>
<evidence type="ECO:0000256" key="7">
    <source>
        <dbReference type="ARBA" id="ARBA00023136"/>
    </source>
</evidence>
<dbReference type="Pfam" id="PF12704">
    <property type="entry name" value="MacB_PCD"/>
    <property type="match status" value="1"/>
</dbReference>
<dbReference type="Proteomes" id="UP000294364">
    <property type="component" value="Chromosome"/>
</dbReference>
<evidence type="ECO:0000256" key="6">
    <source>
        <dbReference type="ARBA" id="ARBA00022989"/>
    </source>
</evidence>
<feature type="transmembrane region" description="Helical" evidence="8">
    <location>
        <begin position="376"/>
        <end position="398"/>
    </location>
</feature>
<feature type="transmembrane region" description="Helical" evidence="8">
    <location>
        <begin position="319"/>
        <end position="344"/>
    </location>
</feature>
<evidence type="ECO:0000256" key="4">
    <source>
        <dbReference type="ARBA" id="ARBA00022475"/>
    </source>
</evidence>
<sequence>MKRSLAVFLGFRLSHSSRRGSIVSLMGIVSILGMALSTSVLIISFSVINGFEHELNQRVLSVVPHGEIESVSQIFSTWKSLLNVVEKVPGIEAAAPYIHFSGLIQTGKRVLAVQIKGVDTQLESRISSIPFYVEGVTWENFISGQKKILIGKGIAHSLNVKVGDWINLIVTTRNSESNFLKNKKVLLQVIGFFNLNGVHANNLVYMPLIDAQNLLGIGENITGIAIKVDNPFHAEKLVHLAGEATGLYVGVRSWISAYGYMYHDIQMIRGLLYLAMVLVMGIVYFNIMSTLVIAIKDKGSDIAILRTLGAKDELICSIFLWYGLLLGSLVGSIIGVLIGIIVVVNLQSIFFCVENITGYHILPGEVYFIDFIPSKLYWLDIMIILVTALILSLVASWIPAKQAISLCPARVLFKK</sequence>
<evidence type="ECO:0000256" key="3">
    <source>
        <dbReference type="ARBA" id="ARBA00022448"/>
    </source>
</evidence>
<dbReference type="InterPro" id="IPR025857">
    <property type="entry name" value="MacB_PCD"/>
</dbReference>
<dbReference type="InterPro" id="IPR051447">
    <property type="entry name" value="Lipoprotein-release_system"/>
</dbReference>
<dbReference type="GO" id="GO:0098797">
    <property type="term" value="C:plasma membrane protein complex"/>
    <property type="evidence" value="ECO:0007669"/>
    <property type="project" value="TreeGrafter"/>
</dbReference>
<dbReference type="OrthoDB" id="9808461at2"/>
<dbReference type="NCBIfam" id="NF008357">
    <property type="entry name" value="PRK11146.1"/>
    <property type="match status" value="1"/>
</dbReference>
<proteinExistence type="inferred from homology"/>
<evidence type="ECO:0000313" key="11">
    <source>
        <dbReference type="EMBL" id="VFP78884.1"/>
    </source>
</evidence>
<dbReference type="GO" id="GO:0044874">
    <property type="term" value="P:lipoprotein localization to outer membrane"/>
    <property type="evidence" value="ECO:0007669"/>
    <property type="project" value="TreeGrafter"/>
</dbReference>
<accession>A0A451D0A3</accession>
<dbReference type="GO" id="GO:0042953">
    <property type="term" value="P:lipoprotein transport"/>
    <property type="evidence" value="ECO:0007669"/>
    <property type="project" value="InterPro"/>
</dbReference>
<dbReference type="EMBL" id="LR217698">
    <property type="protein sequence ID" value="VFP78884.1"/>
    <property type="molecule type" value="Genomic_DNA"/>
</dbReference>
<keyword evidence="4" id="KW-1003">Cell membrane</keyword>
<comment type="similarity">
    <text evidence="2">Belongs to the ABC-4 integral membrane protein family. LolC/E subfamily.</text>
</comment>
<dbReference type="InterPro" id="IPR003838">
    <property type="entry name" value="ABC3_permease_C"/>
</dbReference>
<keyword evidence="11" id="KW-0449">Lipoprotein</keyword>
<feature type="transmembrane region" description="Helical" evidence="8">
    <location>
        <begin position="26"/>
        <end position="48"/>
    </location>
</feature>
<protein>
    <submittedName>
        <fullName evidence="11">Lipoprotein-releasing system transmembrane protein LolE</fullName>
    </submittedName>
</protein>
<keyword evidence="7 8" id="KW-0472">Membrane</keyword>
<dbReference type="PANTHER" id="PTHR30489">
    <property type="entry name" value="LIPOPROTEIN-RELEASING SYSTEM TRANSMEMBRANE PROTEIN LOLE"/>
    <property type="match status" value="1"/>
</dbReference>
<feature type="transmembrane region" description="Helical" evidence="8">
    <location>
        <begin position="271"/>
        <end position="295"/>
    </location>
</feature>
<dbReference type="Pfam" id="PF02687">
    <property type="entry name" value="FtsX"/>
    <property type="match status" value="1"/>
</dbReference>
<dbReference type="AlphaFoldDB" id="A0A451D0A3"/>
<dbReference type="RefSeq" id="WP_157992172.1">
    <property type="nucleotide sequence ID" value="NZ_LR217698.1"/>
</dbReference>
<dbReference type="InterPro" id="IPR011925">
    <property type="entry name" value="LolCE_TM"/>
</dbReference>
<evidence type="ECO:0000256" key="2">
    <source>
        <dbReference type="ARBA" id="ARBA00005236"/>
    </source>
</evidence>
<keyword evidence="6 8" id="KW-1133">Transmembrane helix</keyword>
<keyword evidence="3" id="KW-0813">Transport</keyword>
<evidence type="ECO:0000256" key="8">
    <source>
        <dbReference type="SAM" id="Phobius"/>
    </source>
</evidence>
<keyword evidence="5 8" id="KW-0812">Transmembrane</keyword>
<evidence type="ECO:0000256" key="5">
    <source>
        <dbReference type="ARBA" id="ARBA00022692"/>
    </source>
</evidence>
<gene>
    <name evidence="11" type="primary">lolE</name>
    <name evidence="11" type="ORF">ERCICURT3053_529</name>
</gene>
<name>A0A451D0A3_9GAMM</name>
<evidence type="ECO:0000256" key="1">
    <source>
        <dbReference type="ARBA" id="ARBA00004651"/>
    </source>
</evidence>